<reference evidence="8 9" key="1">
    <citation type="submission" date="2020-08" db="EMBL/GenBank/DDBJ databases">
        <title>Genomic Encyclopedia of Type Strains, Phase IV (KMG-IV): sequencing the most valuable type-strain genomes for metagenomic binning, comparative biology and taxonomic classification.</title>
        <authorList>
            <person name="Goeker M."/>
        </authorList>
    </citation>
    <scope>NUCLEOTIDE SEQUENCE [LARGE SCALE GENOMIC DNA]</scope>
    <source>
        <strain evidence="8 9">DSM 102134</strain>
    </source>
</reference>
<comment type="pathway">
    <text evidence="2 6">Cofactor biosynthesis; tetrahydrofolate biosynthesis; 2-amino-4-hydroxy-6-hydroxymethyl-7,8-dihydropteridine diphosphate from 7,8-dihydroneopterin triphosphate: step 3/4.</text>
</comment>
<keyword evidence="9" id="KW-1185">Reference proteome</keyword>
<evidence type="ECO:0000256" key="5">
    <source>
        <dbReference type="ARBA" id="ARBA00023239"/>
    </source>
</evidence>
<dbReference type="Pfam" id="PF02152">
    <property type="entry name" value="FolB"/>
    <property type="match status" value="1"/>
</dbReference>
<dbReference type="EC" id="4.1.2.25" evidence="6"/>
<comment type="catalytic activity">
    <reaction evidence="1 6">
        <text>7,8-dihydroneopterin = 6-hydroxymethyl-7,8-dihydropterin + glycolaldehyde</text>
        <dbReference type="Rhea" id="RHEA:10540"/>
        <dbReference type="ChEBI" id="CHEBI:17001"/>
        <dbReference type="ChEBI" id="CHEBI:17071"/>
        <dbReference type="ChEBI" id="CHEBI:44841"/>
        <dbReference type="EC" id="4.1.2.25"/>
    </reaction>
</comment>
<dbReference type="GO" id="GO:0005737">
    <property type="term" value="C:cytoplasm"/>
    <property type="evidence" value="ECO:0007669"/>
    <property type="project" value="TreeGrafter"/>
</dbReference>
<evidence type="ECO:0000256" key="3">
    <source>
        <dbReference type="ARBA" id="ARBA00005708"/>
    </source>
</evidence>
<feature type="domain" description="Dihydroneopterin aldolase/epimerase" evidence="7">
    <location>
        <begin position="6"/>
        <end position="119"/>
    </location>
</feature>
<gene>
    <name evidence="8" type="ORF">HNQ75_000798</name>
</gene>
<dbReference type="SMART" id="SM00905">
    <property type="entry name" value="FolB"/>
    <property type="match status" value="1"/>
</dbReference>
<dbReference type="EMBL" id="JACHEJ010000001">
    <property type="protein sequence ID" value="MBB6178855.1"/>
    <property type="molecule type" value="Genomic_DNA"/>
</dbReference>
<dbReference type="GO" id="GO:0004150">
    <property type="term" value="F:dihydroneopterin aldolase activity"/>
    <property type="evidence" value="ECO:0007669"/>
    <property type="project" value="UniProtKB-UniRule"/>
</dbReference>
<dbReference type="InterPro" id="IPR043133">
    <property type="entry name" value="GTP-CH-I_C/QueF"/>
</dbReference>
<keyword evidence="4 6" id="KW-0289">Folate biosynthesis</keyword>
<protein>
    <recommendedName>
        <fullName evidence="6">7,8-dihydroneopterin aldolase</fullName>
        <ecNumber evidence="6">4.1.2.25</ecNumber>
    </recommendedName>
</protein>
<dbReference type="InterPro" id="IPR006157">
    <property type="entry name" value="FolB_dom"/>
</dbReference>
<dbReference type="GO" id="GO:0046654">
    <property type="term" value="P:tetrahydrofolate biosynthetic process"/>
    <property type="evidence" value="ECO:0007669"/>
    <property type="project" value="UniProtKB-UniRule"/>
</dbReference>
<dbReference type="NCBIfam" id="TIGR00525">
    <property type="entry name" value="folB"/>
    <property type="match status" value="1"/>
</dbReference>
<dbReference type="CDD" id="cd00534">
    <property type="entry name" value="DHNA_DHNTPE"/>
    <property type="match status" value="1"/>
</dbReference>
<name>A0A7W9YUW5_9HYPH</name>
<dbReference type="PANTHER" id="PTHR42844">
    <property type="entry name" value="DIHYDRONEOPTERIN ALDOLASE 1-RELATED"/>
    <property type="match status" value="1"/>
</dbReference>
<evidence type="ECO:0000313" key="9">
    <source>
        <dbReference type="Proteomes" id="UP000535501"/>
    </source>
</evidence>
<dbReference type="UniPathway" id="UPA00077">
    <property type="reaction ID" value="UER00154"/>
</dbReference>
<dbReference type="Proteomes" id="UP000535501">
    <property type="component" value="Unassembled WGS sequence"/>
</dbReference>
<dbReference type="InterPro" id="IPR006156">
    <property type="entry name" value="Dihydroneopterin_aldolase"/>
</dbReference>
<dbReference type="AlphaFoldDB" id="A0A7W9YUW5"/>
<dbReference type="RefSeq" id="WP_077546434.1">
    <property type="nucleotide sequence ID" value="NZ_JACHEJ010000001.1"/>
</dbReference>
<evidence type="ECO:0000256" key="2">
    <source>
        <dbReference type="ARBA" id="ARBA00005013"/>
    </source>
</evidence>
<comment type="function">
    <text evidence="6">Catalyzes the conversion of 7,8-dihydroneopterin to 6-hydroxymethyl-7,8-dihydropterin.</text>
</comment>
<evidence type="ECO:0000259" key="7">
    <source>
        <dbReference type="SMART" id="SM00905"/>
    </source>
</evidence>
<organism evidence="8 9">
    <name type="scientific">Pseudorhizobium flavum</name>
    <dbReference type="NCBI Taxonomy" id="1335061"/>
    <lineage>
        <taxon>Bacteria</taxon>
        <taxon>Pseudomonadati</taxon>
        <taxon>Pseudomonadota</taxon>
        <taxon>Alphaproteobacteria</taxon>
        <taxon>Hyphomicrobiales</taxon>
        <taxon>Rhizobiaceae</taxon>
        <taxon>Rhizobium/Agrobacterium group</taxon>
        <taxon>Pseudorhizobium</taxon>
    </lineage>
</organism>
<dbReference type="NCBIfam" id="TIGR00526">
    <property type="entry name" value="folB_dom"/>
    <property type="match status" value="1"/>
</dbReference>
<dbReference type="PANTHER" id="PTHR42844:SF1">
    <property type="entry name" value="DIHYDRONEOPTERIN ALDOLASE 1-RELATED"/>
    <property type="match status" value="1"/>
</dbReference>
<comment type="caution">
    <text evidence="8">The sequence shown here is derived from an EMBL/GenBank/DDBJ whole genome shotgun (WGS) entry which is preliminary data.</text>
</comment>
<dbReference type="SUPFAM" id="SSF55620">
    <property type="entry name" value="Tetrahydrobiopterin biosynthesis enzymes-like"/>
    <property type="match status" value="1"/>
</dbReference>
<comment type="similarity">
    <text evidence="3 6">Belongs to the DHNA family.</text>
</comment>
<dbReference type="GO" id="GO:0046656">
    <property type="term" value="P:folic acid biosynthetic process"/>
    <property type="evidence" value="ECO:0007669"/>
    <property type="project" value="UniProtKB-UniRule"/>
</dbReference>
<evidence type="ECO:0000256" key="6">
    <source>
        <dbReference type="RuleBase" id="RU362079"/>
    </source>
</evidence>
<evidence type="ECO:0000256" key="4">
    <source>
        <dbReference type="ARBA" id="ARBA00022909"/>
    </source>
</evidence>
<sequence>MSTYTITLKNCAFFARHGVHAEENRLGQRFFVDAELEVEAGDVLTSDRVEDTVDYGVAFTLIEEIVRGSQRRLIETLAMDIAVALCQRFPQIGMAAITVRKPSAPIQGVLDYAEVRVVHRR</sequence>
<evidence type="ECO:0000256" key="1">
    <source>
        <dbReference type="ARBA" id="ARBA00001353"/>
    </source>
</evidence>
<keyword evidence="5 6" id="KW-0456">Lyase</keyword>
<accession>A0A7W9YUW5</accession>
<proteinExistence type="inferred from homology"/>
<evidence type="ECO:0000313" key="8">
    <source>
        <dbReference type="EMBL" id="MBB6178855.1"/>
    </source>
</evidence>
<dbReference type="Gene3D" id="3.30.1130.10">
    <property type="match status" value="1"/>
</dbReference>